<protein>
    <recommendedName>
        <fullName evidence="2">ASCH domain-containing protein</fullName>
    </recommendedName>
</protein>
<dbReference type="Gene3D" id="2.30.130.30">
    <property type="entry name" value="Hypothetical protein"/>
    <property type="match status" value="1"/>
</dbReference>
<dbReference type="EMBL" id="BK032606">
    <property type="protein sequence ID" value="DAF50897.1"/>
    <property type="molecule type" value="Genomic_DNA"/>
</dbReference>
<evidence type="ECO:0008006" key="2">
    <source>
        <dbReference type="Google" id="ProtNLM"/>
    </source>
</evidence>
<name>A0A8S5SIP5_9CAUD</name>
<organism evidence="1">
    <name type="scientific">Siphoviridae sp. ctRPk8</name>
    <dbReference type="NCBI Taxonomy" id="2827870"/>
    <lineage>
        <taxon>Viruses</taxon>
        <taxon>Duplodnaviria</taxon>
        <taxon>Heunggongvirae</taxon>
        <taxon>Uroviricota</taxon>
        <taxon>Caudoviricetes</taxon>
    </lineage>
</organism>
<sequence>MSKAVMISIRPEWCEKIANGEKTIEVRKTRPKKLKNPFRCYIYCTQGRDARRLRGSWGKVIGEFTSDGFWIGSPRNTNPIFCMAACMDGFDTEKYAKDKILYGWHISDLKIYDTPRELGEFERPYECGECNAKWASECNACYEENKIKRAPQSWCYVEEVE</sequence>
<dbReference type="InterPro" id="IPR015947">
    <property type="entry name" value="PUA-like_sf"/>
</dbReference>
<dbReference type="SUPFAM" id="SSF88697">
    <property type="entry name" value="PUA domain-like"/>
    <property type="match status" value="1"/>
</dbReference>
<accession>A0A8S5SIP5</accession>
<proteinExistence type="predicted"/>
<evidence type="ECO:0000313" key="1">
    <source>
        <dbReference type="EMBL" id="DAF50897.1"/>
    </source>
</evidence>
<reference evidence="1" key="1">
    <citation type="journal article" date="2021" name="Proc. Natl. Acad. Sci. U.S.A.">
        <title>A Catalog of Tens of Thousands of Viruses from Human Metagenomes Reveals Hidden Associations with Chronic Diseases.</title>
        <authorList>
            <person name="Tisza M.J."/>
            <person name="Buck C.B."/>
        </authorList>
    </citation>
    <scope>NUCLEOTIDE SEQUENCE</scope>
    <source>
        <strain evidence="1">CtRPk8</strain>
    </source>
</reference>